<evidence type="ECO:0000313" key="3">
    <source>
        <dbReference type="Proteomes" id="UP001054945"/>
    </source>
</evidence>
<sequence length="71" mass="8276">MATSKEQLTNEPWKKKKKKRRLSNSRLLRNGKSRDHFPRGGWPGFRQFRFGGQGGHAFDTELVDDRKCTLS</sequence>
<evidence type="ECO:0000313" key="2">
    <source>
        <dbReference type="EMBL" id="GIY83819.1"/>
    </source>
</evidence>
<feature type="region of interest" description="Disordered" evidence="1">
    <location>
        <begin position="1"/>
        <end position="44"/>
    </location>
</feature>
<gene>
    <name evidence="2" type="ORF">CEXT_561591</name>
</gene>
<reference evidence="2 3" key="1">
    <citation type="submission" date="2021-06" db="EMBL/GenBank/DDBJ databases">
        <title>Caerostris extrusa draft genome.</title>
        <authorList>
            <person name="Kono N."/>
            <person name="Arakawa K."/>
        </authorList>
    </citation>
    <scope>NUCLEOTIDE SEQUENCE [LARGE SCALE GENOMIC DNA]</scope>
</reference>
<accession>A0AAV4WPQ7</accession>
<protein>
    <submittedName>
        <fullName evidence="2">Uncharacterized protein</fullName>
    </submittedName>
</protein>
<organism evidence="2 3">
    <name type="scientific">Caerostris extrusa</name>
    <name type="common">Bark spider</name>
    <name type="synonym">Caerostris bankana</name>
    <dbReference type="NCBI Taxonomy" id="172846"/>
    <lineage>
        <taxon>Eukaryota</taxon>
        <taxon>Metazoa</taxon>
        <taxon>Ecdysozoa</taxon>
        <taxon>Arthropoda</taxon>
        <taxon>Chelicerata</taxon>
        <taxon>Arachnida</taxon>
        <taxon>Araneae</taxon>
        <taxon>Araneomorphae</taxon>
        <taxon>Entelegynae</taxon>
        <taxon>Araneoidea</taxon>
        <taxon>Araneidae</taxon>
        <taxon>Caerostris</taxon>
    </lineage>
</organism>
<evidence type="ECO:0000256" key="1">
    <source>
        <dbReference type="SAM" id="MobiDB-lite"/>
    </source>
</evidence>
<name>A0AAV4WPQ7_CAEEX</name>
<dbReference type="EMBL" id="BPLR01016433">
    <property type="protein sequence ID" value="GIY83819.1"/>
    <property type="molecule type" value="Genomic_DNA"/>
</dbReference>
<comment type="caution">
    <text evidence="2">The sequence shown here is derived from an EMBL/GenBank/DDBJ whole genome shotgun (WGS) entry which is preliminary data.</text>
</comment>
<keyword evidence="3" id="KW-1185">Reference proteome</keyword>
<feature type="compositionally biased region" description="Polar residues" evidence="1">
    <location>
        <begin position="1"/>
        <end position="10"/>
    </location>
</feature>
<feature type="compositionally biased region" description="Basic residues" evidence="1">
    <location>
        <begin position="14"/>
        <end position="23"/>
    </location>
</feature>
<dbReference type="AlphaFoldDB" id="A0AAV4WPQ7"/>
<dbReference type="Proteomes" id="UP001054945">
    <property type="component" value="Unassembled WGS sequence"/>
</dbReference>
<proteinExistence type="predicted"/>